<sequence length="66" mass="7498">MPRWHDESSDDVSCIFGLHTSVWWVSSIWCQSRQIFKEAAGAEAIIQIVSRWGGRLGHSNGERVRA</sequence>
<dbReference type="AlphaFoldDB" id="A0A080Z644"/>
<accession>A0A080Z644</accession>
<dbReference type="EMBL" id="ANJA01003666">
    <property type="protein sequence ID" value="ETO62105.1"/>
    <property type="molecule type" value="Genomic_DNA"/>
</dbReference>
<evidence type="ECO:0000313" key="2">
    <source>
        <dbReference type="Proteomes" id="UP000028582"/>
    </source>
</evidence>
<evidence type="ECO:0000313" key="1">
    <source>
        <dbReference type="EMBL" id="ETO62105.1"/>
    </source>
</evidence>
<proteinExistence type="predicted"/>
<dbReference type="Proteomes" id="UP000028582">
    <property type="component" value="Unassembled WGS sequence"/>
</dbReference>
<organism evidence="1 2">
    <name type="scientific">Phytophthora nicotianae P1976</name>
    <dbReference type="NCBI Taxonomy" id="1317066"/>
    <lineage>
        <taxon>Eukaryota</taxon>
        <taxon>Sar</taxon>
        <taxon>Stramenopiles</taxon>
        <taxon>Oomycota</taxon>
        <taxon>Peronosporomycetes</taxon>
        <taxon>Peronosporales</taxon>
        <taxon>Peronosporaceae</taxon>
        <taxon>Phytophthora</taxon>
    </lineage>
</organism>
<reference evidence="1 2" key="1">
    <citation type="submission" date="2013-11" db="EMBL/GenBank/DDBJ databases">
        <title>The Genome Sequence of Phytophthora parasitica P1976.</title>
        <authorList>
            <consortium name="The Broad Institute Genomics Platform"/>
            <person name="Russ C."/>
            <person name="Tyler B."/>
            <person name="Panabieres F."/>
            <person name="Shan W."/>
            <person name="Tripathy S."/>
            <person name="Grunwald N."/>
            <person name="Machado M."/>
            <person name="Johnson C.S."/>
            <person name="Walker B."/>
            <person name="Young S."/>
            <person name="Zeng Q."/>
            <person name="Gargeya S."/>
            <person name="Fitzgerald M."/>
            <person name="Haas B."/>
            <person name="Abouelleil A."/>
            <person name="Allen A.W."/>
            <person name="Alvarado L."/>
            <person name="Arachchi H.M."/>
            <person name="Berlin A.M."/>
            <person name="Chapman S.B."/>
            <person name="Gainer-Dewar J."/>
            <person name="Goldberg J."/>
            <person name="Griggs A."/>
            <person name="Gujja S."/>
            <person name="Hansen M."/>
            <person name="Howarth C."/>
            <person name="Imamovic A."/>
            <person name="Ireland A."/>
            <person name="Larimer J."/>
            <person name="McCowan C."/>
            <person name="Murphy C."/>
            <person name="Pearson M."/>
            <person name="Poon T.W."/>
            <person name="Priest M."/>
            <person name="Roberts A."/>
            <person name="Saif S."/>
            <person name="Shea T."/>
            <person name="Sisk P."/>
            <person name="Sykes S."/>
            <person name="Wortman J."/>
            <person name="Nusbaum C."/>
            <person name="Birren B."/>
        </authorList>
    </citation>
    <scope>NUCLEOTIDE SEQUENCE [LARGE SCALE GENOMIC DNA]</scope>
    <source>
        <strain evidence="1 2">P1976</strain>
    </source>
</reference>
<protein>
    <submittedName>
        <fullName evidence="1">Uncharacterized protein</fullName>
    </submittedName>
</protein>
<gene>
    <name evidence="1" type="ORF">F444_19953</name>
</gene>
<comment type="caution">
    <text evidence="1">The sequence shown here is derived from an EMBL/GenBank/DDBJ whole genome shotgun (WGS) entry which is preliminary data.</text>
</comment>
<name>A0A080Z644_PHYNI</name>